<organism evidence="2">
    <name type="scientific">Salmonella paratyphi B</name>
    <name type="common">Salmonella enterica subsp. enterica serovar Paratyphi B</name>
    <dbReference type="NCBI Taxonomy" id="57045"/>
    <lineage>
        <taxon>Bacteria</taxon>
        <taxon>Pseudomonadati</taxon>
        <taxon>Pseudomonadota</taxon>
        <taxon>Gammaproteobacteria</taxon>
        <taxon>Enterobacterales</taxon>
        <taxon>Enterobacteriaceae</taxon>
        <taxon>Salmonella</taxon>
    </lineage>
</organism>
<dbReference type="EMBL" id="KY807921">
    <property type="protein sequence ID" value="ASK40561.1"/>
    <property type="molecule type" value="Genomic_DNA"/>
</dbReference>
<dbReference type="EMBL" id="KY807920">
    <property type="protein sequence ID" value="ASK40550.1"/>
    <property type="molecule type" value="Genomic_DNA"/>
</dbReference>
<evidence type="ECO:0000313" key="1">
    <source>
        <dbReference type="EMBL" id="ASK40550.1"/>
    </source>
</evidence>
<name>A0A288XGV9_SALEB</name>
<dbReference type="AlphaFoldDB" id="A0A288XGV9"/>
<evidence type="ECO:0000313" key="2">
    <source>
        <dbReference type="EMBL" id="ASK40561.1"/>
    </source>
</evidence>
<accession>A0A288XGV9</accession>
<protein>
    <submittedName>
        <fullName evidence="2">Uncharacterized protein</fullName>
    </submittedName>
</protein>
<proteinExistence type="predicted"/>
<geneLocation type="plasmid" evidence="1">
    <name>pSE12-02541</name>
</geneLocation>
<keyword evidence="2" id="KW-0614">Plasmid</keyword>
<geneLocation type="plasmid" evidence="2">
    <name>pSE13-SA01718</name>
</geneLocation>
<sequence>MLRATVLQLHILSCFFRTYHGTAYQLINNPCAVQPLLHKISLCVECFLINNSADTPEKRESVLIPEMPTPHAKTSFC</sequence>
<reference evidence="2" key="1">
    <citation type="journal article" date="2017" name="J. Antimicrob. Chemother.">
        <title>Identification of a novel transposon-associated phosphoethanolamine transferase gene, mcr-5, conferring colistin resistance in d-tartrate fermenting Salmonella enterica subsp. enterica serovar Paratyphi B.</title>
        <authorList>
            <person name="Borowiak M."/>
            <person name="Fischer J."/>
            <person name="Hammerl J.A."/>
            <person name="Hendriksen R.S."/>
            <person name="Szabo I."/>
            <person name="Malorny B."/>
        </authorList>
    </citation>
    <scope>NUCLEOTIDE SEQUENCE</scope>
    <source>
        <strain evidence="1">12-02541</strain>
        <strain evidence="2">13-SA01718</strain>
        <plasmid evidence="1">pSE12-02541</plasmid>
        <plasmid evidence="2">pSE13-SA01718</plasmid>
    </source>
</reference>